<keyword evidence="1 6" id="KW-0808">Transferase</keyword>
<comment type="similarity">
    <text evidence="6">Belongs to the adenylate kinase family. AK2 subfamily.</text>
</comment>
<evidence type="ECO:0000256" key="6">
    <source>
        <dbReference type="HAMAP-Rule" id="MF_03168"/>
    </source>
</evidence>
<feature type="binding site" evidence="6">
    <location>
        <position position="59"/>
    </location>
    <ligand>
        <name>AMP</name>
        <dbReference type="ChEBI" id="CHEBI:456215"/>
    </ligand>
</feature>
<dbReference type="GO" id="GO:0046033">
    <property type="term" value="P:AMP metabolic process"/>
    <property type="evidence" value="ECO:0007669"/>
    <property type="project" value="UniProtKB-UniRule"/>
</dbReference>
<feature type="binding site" evidence="6">
    <location>
        <begin position="164"/>
        <end position="165"/>
    </location>
    <ligand>
        <name>ATP</name>
        <dbReference type="ChEBI" id="CHEBI:30616"/>
    </ligand>
</feature>
<proteinExistence type="inferred from homology"/>
<feature type="binding site" evidence="6">
    <location>
        <begin position="113"/>
        <end position="116"/>
    </location>
    <ligand>
        <name>AMP</name>
        <dbReference type="ChEBI" id="CHEBI:456215"/>
    </ligand>
</feature>
<reference evidence="8" key="1">
    <citation type="submission" date="2018-03" db="EMBL/GenBank/DDBJ databases">
        <title>The relapsing fever spirochete Borrelia turicatae persists in the highly oxidative environment of its soft-bodied tick vector.</title>
        <authorList>
            <person name="Bourret T.J."/>
            <person name="Boyle W.K."/>
            <person name="Valenzuela J.G."/>
            <person name="Oliveira F."/>
            <person name="Lopez J.E."/>
        </authorList>
    </citation>
    <scope>NUCLEOTIDE SEQUENCE</scope>
    <source>
        <strain evidence="8">Kansas strain/isolate</strain>
        <tissue evidence="8">Salivary glands</tissue>
    </source>
</reference>
<dbReference type="GO" id="GO:0004017">
    <property type="term" value="F:AMP kinase activity"/>
    <property type="evidence" value="ECO:0007669"/>
    <property type="project" value="UniProtKB-UniRule"/>
</dbReference>
<dbReference type="HAMAP" id="MF_00235">
    <property type="entry name" value="Adenylate_kinase_Adk"/>
    <property type="match status" value="1"/>
</dbReference>
<dbReference type="PROSITE" id="PS00113">
    <property type="entry name" value="ADENYLATE_KINASE"/>
    <property type="match status" value="1"/>
</dbReference>
<comment type="domain">
    <text evidence="6">Consists of three domains, a large central CORE domain and two small peripheral domains, NMPbind and LID, which undergo movements during catalysis. The LID domain closes over the site of phosphoryl transfer upon ATP binding. Assembling and dissambling the active center during each catalytic cycle provides an effective means to prevent ATP hydrolysis.</text>
</comment>
<dbReference type="Gene3D" id="3.40.50.300">
    <property type="entry name" value="P-loop containing nucleotide triphosphate hydrolases"/>
    <property type="match status" value="1"/>
</dbReference>
<feature type="binding site" evidence="6">
    <location>
        <position position="64"/>
    </location>
    <ligand>
        <name>AMP</name>
        <dbReference type="ChEBI" id="CHEBI:456215"/>
    </ligand>
</feature>
<feature type="binding site" evidence="6">
    <location>
        <position position="227"/>
    </location>
    <ligand>
        <name>ATP</name>
        <dbReference type="ChEBI" id="CHEBI:30616"/>
    </ligand>
</feature>
<keyword evidence="4 6" id="KW-0067">ATP-binding</keyword>
<dbReference type="KEGG" id="oti:135393937"/>
<feature type="binding site" evidence="6">
    <location>
        <position position="199"/>
    </location>
    <ligand>
        <name>AMP</name>
        <dbReference type="ChEBI" id="CHEBI:456215"/>
    </ligand>
</feature>
<dbReference type="Pfam" id="PF05191">
    <property type="entry name" value="ADK_lid"/>
    <property type="match status" value="1"/>
</dbReference>
<dbReference type="PRINTS" id="PR00094">
    <property type="entry name" value="ADENYLTKNASE"/>
</dbReference>
<dbReference type="SUPFAM" id="SSF52540">
    <property type="entry name" value="P-loop containing nucleoside triphosphate hydrolases"/>
    <property type="match status" value="1"/>
</dbReference>
<keyword evidence="2 6" id="KW-0547">Nucleotide-binding</keyword>
<dbReference type="CTD" id="204"/>
<evidence type="ECO:0000256" key="4">
    <source>
        <dbReference type="ARBA" id="ARBA00022840"/>
    </source>
</evidence>
<feature type="binding site" evidence="6">
    <location>
        <position position="188"/>
    </location>
    <ligand>
        <name>AMP</name>
        <dbReference type="ChEBI" id="CHEBI:456215"/>
    </ligand>
</feature>
<evidence type="ECO:0000256" key="2">
    <source>
        <dbReference type="ARBA" id="ARBA00022741"/>
    </source>
</evidence>
<evidence type="ECO:0000313" key="8">
    <source>
        <dbReference type="EMBL" id="MBY09352.1"/>
    </source>
</evidence>
<evidence type="ECO:0000256" key="5">
    <source>
        <dbReference type="ARBA" id="ARBA00023128"/>
    </source>
</evidence>
<dbReference type="InterPro" id="IPR027417">
    <property type="entry name" value="P-loop_NTPase"/>
</dbReference>
<dbReference type="InterPro" id="IPR006259">
    <property type="entry name" value="Adenyl_kin_sub"/>
</dbReference>
<dbReference type="EC" id="2.7.4.3" evidence="6"/>
<feature type="binding site" evidence="6">
    <location>
        <begin position="38"/>
        <end position="43"/>
    </location>
    <ligand>
        <name>ATP</name>
        <dbReference type="ChEBI" id="CHEBI:30616"/>
    </ligand>
</feature>
<comment type="function">
    <text evidence="6">Catalyzes the reversible transfer of the terminal phosphate group between ATP and AMP. Plays an important role in cellular energy homeostasis and in adenine nucleotide metabolism. Adenylate kinase activity is critical for regulation of the phosphate utilization and the AMP de novo biosynthesis pathways.</text>
</comment>
<dbReference type="FunFam" id="3.40.50.300:FF:000106">
    <property type="entry name" value="Adenylate kinase mitochondrial"/>
    <property type="match status" value="1"/>
</dbReference>
<dbReference type="Pfam" id="PF00406">
    <property type="entry name" value="ADK"/>
    <property type="match status" value="1"/>
</dbReference>
<keyword evidence="6" id="KW-0963">Cytoplasm</keyword>
<dbReference type="GO" id="GO:0005524">
    <property type="term" value="F:ATP binding"/>
    <property type="evidence" value="ECO:0007669"/>
    <property type="project" value="UniProtKB-KW"/>
</dbReference>
<comment type="subunit">
    <text evidence="6">Monomer.</text>
</comment>
<dbReference type="NCBIfam" id="NF001381">
    <property type="entry name" value="PRK00279.1-3"/>
    <property type="match status" value="1"/>
</dbReference>
<sequence>MAPQPKPQEVGHLYAGDYVPNQDRSKRGVNAILLGPPGAGKGTQCPLLRKEYCVCHLSTGDLLRSEVNSGSVLGRQLKDTMQKGNLVSDDVVVNLVKKSLDTPECKNGFLLDGFPRTITQAEKLDEMLKKRNSPLDSVVELAIDDKLLVKRISGRLTHVPSGRTYHEEFNPPKKYMTDDVTGEPLVRRSDDNVEALERRLQSYHKVTTPLVSYYQKQGLHTRIDATKPPKEVFEKIKGIFDAAKKKDYVMFL</sequence>
<feature type="binding site" evidence="6">
    <location>
        <position position="155"/>
    </location>
    <ligand>
        <name>ATP</name>
        <dbReference type="ChEBI" id="CHEBI:30616"/>
    </ligand>
</feature>
<feature type="binding site" evidence="6">
    <location>
        <position position="120"/>
    </location>
    <ligand>
        <name>AMP</name>
        <dbReference type="ChEBI" id="CHEBI:456215"/>
    </ligand>
</feature>
<feature type="region of interest" description="LID" evidence="6">
    <location>
        <begin position="154"/>
        <end position="191"/>
    </location>
</feature>
<feature type="region of interest" description="NMPbind" evidence="6">
    <location>
        <begin position="58"/>
        <end position="87"/>
    </location>
</feature>
<comment type="catalytic activity">
    <reaction evidence="6">
        <text>AMP + ATP = 2 ADP</text>
        <dbReference type="Rhea" id="RHEA:12973"/>
        <dbReference type="ChEBI" id="CHEBI:30616"/>
        <dbReference type="ChEBI" id="CHEBI:456215"/>
        <dbReference type="ChEBI" id="CHEBI:456216"/>
        <dbReference type="EC" id="2.7.4.3"/>
    </reaction>
</comment>
<protein>
    <recommendedName>
        <fullName evidence="6">Adenylate kinase</fullName>
        <ecNumber evidence="6">2.7.4.3</ecNumber>
    </recommendedName>
    <alternativeName>
        <fullName evidence="6">ATP-AMP transphosphorylase</fullName>
    </alternativeName>
    <alternativeName>
        <fullName evidence="6">ATP:AMP phosphotransferase</fullName>
    </alternativeName>
    <alternativeName>
        <fullName evidence="6">Adenylate kinase cytosolic and mitochondrial</fullName>
    </alternativeName>
    <alternativeName>
        <fullName evidence="6">Adenylate monophosphate kinase</fullName>
    </alternativeName>
</protein>
<dbReference type="GeneID" id="135393937"/>
<name>A0A2R5LIJ8_9ACAR</name>
<dbReference type="HAMAP" id="MF_03168">
    <property type="entry name" value="Adenylate_kinase_AK2"/>
    <property type="match status" value="1"/>
</dbReference>
<dbReference type="GO" id="GO:0006172">
    <property type="term" value="P:ADP biosynthetic process"/>
    <property type="evidence" value="ECO:0007669"/>
    <property type="project" value="UniProtKB-UniRule"/>
</dbReference>
<dbReference type="NCBIfam" id="TIGR01351">
    <property type="entry name" value="adk"/>
    <property type="match status" value="1"/>
</dbReference>
<dbReference type="PANTHER" id="PTHR23359">
    <property type="entry name" value="NUCLEOTIDE KINASE"/>
    <property type="match status" value="1"/>
</dbReference>
<dbReference type="NCBIfam" id="NF011100">
    <property type="entry name" value="PRK14527.1"/>
    <property type="match status" value="1"/>
</dbReference>
<dbReference type="AlphaFoldDB" id="A0A2R5LIJ8"/>
<dbReference type="CDD" id="cd01428">
    <property type="entry name" value="ADK"/>
    <property type="match status" value="1"/>
</dbReference>
<evidence type="ECO:0000256" key="3">
    <source>
        <dbReference type="ARBA" id="ARBA00022777"/>
    </source>
</evidence>
<feature type="binding site" evidence="6">
    <location>
        <begin position="85"/>
        <end position="87"/>
    </location>
    <ligand>
        <name>AMP</name>
        <dbReference type="ChEBI" id="CHEBI:456215"/>
    </ligand>
</feature>
<dbReference type="RefSeq" id="XP_064480367.1">
    <property type="nucleotide sequence ID" value="XM_064624297.1"/>
</dbReference>
<dbReference type="EMBL" id="GGLE01005226">
    <property type="protein sequence ID" value="MBY09352.1"/>
    <property type="molecule type" value="Transcribed_RNA"/>
</dbReference>
<accession>A0A2R5LIJ8</accession>
<comment type="subcellular location">
    <subcellularLocation>
        <location evidence="6">Cytoplasm</location>
        <location evidence="6">Cytosol</location>
    </subcellularLocation>
    <subcellularLocation>
        <location evidence="6">Mitochondrion intermembrane space</location>
    </subcellularLocation>
    <text evidence="6">Predominantly mitochondrial.</text>
</comment>
<dbReference type="InterPro" id="IPR000850">
    <property type="entry name" value="Adenylat/UMP-CMP_kin"/>
</dbReference>
<dbReference type="InterPro" id="IPR028587">
    <property type="entry name" value="AK2"/>
</dbReference>
<dbReference type="GO" id="GO:0046034">
    <property type="term" value="P:ATP metabolic process"/>
    <property type="evidence" value="ECO:0007669"/>
    <property type="project" value="UniProtKB-UniRule"/>
</dbReference>
<keyword evidence="5 6" id="KW-0496">Mitochondrion</keyword>
<feature type="domain" description="Adenylate kinase active site lid" evidence="7">
    <location>
        <begin position="155"/>
        <end position="190"/>
    </location>
</feature>
<evidence type="ECO:0000256" key="1">
    <source>
        <dbReference type="ARBA" id="ARBA00022679"/>
    </source>
</evidence>
<evidence type="ECO:0000259" key="7">
    <source>
        <dbReference type="Pfam" id="PF05191"/>
    </source>
</evidence>
<dbReference type="InterPro" id="IPR007862">
    <property type="entry name" value="Adenylate_kinase_lid-dom"/>
</dbReference>
<keyword evidence="3 6" id="KW-0418">Kinase</keyword>
<organism evidence="8">
    <name type="scientific">Ornithodoros turicata</name>
    <dbReference type="NCBI Taxonomy" id="34597"/>
    <lineage>
        <taxon>Eukaryota</taxon>
        <taxon>Metazoa</taxon>
        <taxon>Ecdysozoa</taxon>
        <taxon>Arthropoda</taxon>
        <taxon>Chelicerata</taxon>
        <taxon>Arachnida</taxon>
        <taxon>Acari</taxon>
        <taxon>Parasitiformes</taxon>
        <taxon>Ixodida</taxon>
        <taxon>Ixodoidea</taxon>
        <taxon>Argasidae</taxon>
        <taxon>Ornithodorinae</taxon>
        <taxon>Ornithodoros</taxon>
    </lineage>
</organism>
<dbReference type="InterPro" id="IPR033690">
    <property type="entry name" value="Adenylat_kinase_CS"/>
</dbReference>
<dbReference type="GO" id="GO:0005758">
    <property type="term" value="C:mitochondrial intermembrane space"/>
    <property type="evidence" value="ECO:0007669"/>
    <property type="project" value="UniProtKB-SubCell"/>
</dbReference>
<dbReference type="GO" id="GO:0005829">
    <property type="term" value="C:cytosol"/>
    <property type="evidence" value="ECO:0007669"/>
    <property type="project" value="UniProtKB-SubCell"/>
</dbReference>